<dbReference type="InterPro" id="IPR020103">
    <property type="entry name" value="PsdUridine_synth_cat_dom_sf"/>
</dbReference>
<dbReference type="VEuPathDB" id="MicrosporidiaDB:EDEG_00120"/>
<dbReference type="InParanoid" id="J9DQQ9"/>
<proteinExistence type="inferred from homology"/>
<evidence type="ECO:0000256" key="3">
    <source>
        <dbReference type="ARBA" id="ARBA00022694"/>
    </source>
</evidence>
<protein>
    <recommendedName>
        <fullName evidence="2">tRNA pseudouridine(55) synthase</fullName>
        <ecNumber evidence="2">5.4.99.25</ecNumber>
    </recommendedName>
</protein>
<keyword evidence="7" id="KW-1185">Reference proteome</keyword>
<keyword evidence="4" id="KW-0413">Isomerase</keyword>
<evidence type="ECO:0000256" key="1">
    <source>
        <dbReference type="ARBA" id="ARBA00009652"/>
    </source>
</evidence>
<gene>
    <name evidence="6" type="ORF">EDEG_00120</name>
</gene>
<reference evidence="6 7" key="1">
    <citation type="submission" date="2011-08" db="EMBL/GenBank/DDBJ databases">
        <authorList>
            <person name="Liu Z.J."/>
            <person name="Shi F.L."/>
            <person name="Lu J.Q."/>
            <person name="Li M."/>
            <person name="Wang Z.L."/>
        </authorList>
    </citation>
    <scope>NUCLEOTIDE SEQUENCE [LARGE SCALE GENOMIC DNA]</scope>
    <source>
        <strain evidence="6 7">USNM 41457</strain>
    </source>
</reference>
<evidence type="ECO:0000259" key="5">
    <source>
        <dbReference type="Pfam" id="PF21238"/>
    </source>
</evidence>
<accession>J9DQQ9</accession>
<dbReference type="EMBL" id="AFBI03000001">
    <property type="protein sequence ID" value="EJW04900.1"/>
    <property type="molecule type" value="Genomic_DNA"/>
</dbReference>
<dbReference type="EC" id="5.4.99.25" evidence="2"/>
<sequence>MNQISSLIKKEIKTELDKSLPKEYYDTFVYSVRDETKCLPLKLLVKSLFRSATTSENYTEVEIILKANDNADSLEKLNDLFFSSNKIEKIENEILKHISIEVKTRNTPIFVYGKYIKLNREMSQTPMLIGGKLVTEKSVSDFKKYFGLHFDATSVVFVTGGREDINVRCFGRPFLLKILEPKQNLNIFQIPLKLYSSIKINDLYVVKDIRDQIFGDENLSRKKYGATVFCKGDWIVNSGAYELEQRTPLRVLHRRANLNRKRKIEIVETIKKDIETYYVELYTDAGTYVKEFVNGDFGRTVPSLTSINRYFCDCIELDVLEICKDPLDEEFIISKITIIND</sequence>
<dbReference type="Proteomes" id="UP000003163">
    <property type="component" value="Unassembled WGS sequence"/>
</dbReference>
<dbReference type="HOGENOM" id="CLU_028780_1_1_1"/>
<dbReference type="Gene3D" id="3.30.70.3190">
    <property type="match status" value="1"/>
</dbReference>
<dbReference type="InterPro" id="IPR048741">
    <property type="entry name" value="Pus10-like_C"/>
</dbReference>
<dbReference type="GO" id="GO:0003723">
    <property type="term" value="F:RNA binding"/>
    <property type="evidence" value="ECO:0007669"/>
    <property type="project" value="InterPro"/>
</dbReference>
<dbReference type="GO" id="GO:0160148">
    <property type="term" value="F:tRNA pseudouridine(55) synthase activity"/>
    <property type="evidence" value="ECO:0007669"/>
    <property type="project" value="UniProtKB-EC"/>
</dbReference>
<dbReference type="PANTHER" id="PTHR21568">
    <property type="entry name" value="TRNA PSEUDOURIDINE SYNTHASE PUS10"/>
    <property type="match status" value="1"/>
</dbReference>
<dbReference type="Gene3D" id="3.30.70.2510">
    <property type="match status" value="1"/>
</dbReference>
<reference evidence="7" key="2">
    <citation type="submission" date="2015-07" db="EMBL/GenBank/DDBJ databases">
        <title>Contrasting host-pathogen interactions and genome evolution in two generalist and specialist microsporidian pathogens of mosquitoes.</title>
        <authorList>
            <consortium name="The Broad Institute Genomics Platform"/>
            <consortium name="The Broad Institute Genome Sequencing Center for Infectious Disease"/>
            <person name="Cuomo C.A."/>
            <person name="Sanscrainte N.D."/>
            <person name="Goldberg J.M."/>
            <person name="Heiman D."/>
            <person name="Young S."/>
            <person name="Zeng Q."/>
            <person name="Becnel J.J."/>
            <person name="Birren B.W."/>
        </authorList>
    </citation>
    <scope>NUCLEOTIDE SEQUENCE [LARGE SCALE GENOMIC DNA]</scope>
    <source>
        <strain evidence="7">USNM 41457</strain>
    </source>
</reference>
<keyword evidence="3" id="KW-0819">tRNA processing</keyword>
<evidence type="ECO:0000256" key="2">
    <source>
        <dbReference type="ARBA" id="ARBA00012787"/>
    </source>
</evidence>
<evidence type="ECO:0000313" key="6">
    <source>
        <dbReference type="EMBL" id="EJW04900.1"/>
    </source>
</evidence>
<feature type="domain" description="Pus10-like C-terminal" evidence="5">
    <location>
        <begin position="110"/>
        <end position="322"/>
    </location>
</feature>
<dbReference type="OMA" id="ICRIENP"/>
<name>J9DQQ9_EDHAE</name>
<dbReference type="Pfam" id="PF21238">
    <property type="entry name" value="Pus10_C"/>
    <property type="match status" value="1"/>
</dbReference>
<organism evidence="6 7">
    <name type="scientific">Edhazardia aedis (strain USNM 41457)</name>
    <name type="common">Microsporidian parasite</name>
    <dbReference type="NCBI Taxonomy" id="1003232"/>
    <lineage>
        <taxon>Eukaryota</taxon>
        <taxon>Fungi</taxon>
        <taxon>Fungi incertae sedis</taxon>
        <taxon>Microsporidia</taxon>
        <taxon>Edhazardia</taxon>
    </lineage>
</organism>
<dbReference type="STRING" id="1003232.J9DQQ9"/>
<dbReference type="PANTHER" id="PTHR21568:SF0">
    <property type="entry name" value="TRNA PSEUDOURIDINE SYNTHASE PUS10"/>
    <property type="match status" value="1"/>
</dbReference>
<dbReference type="SUPFAM" id="SSF55120">
    <property type="entry name" value="Pseudouridine synthase"/>
    <property type="match status" value="1"/>
</dbReference>
<comment type="similarity">
    <text evidence="1">Belongs to the pseudouridine synthase Pus10 family.</text>
</comment>
<dbReference type="InterPro" id="IPR039894">
    <property type="entry name" value="Pus10-like"/>
</dbReference>
<dbReference type="OrthoDB" id="271937at2759"/>
<evidence type="ECO:0000313" key="7">
    <source>
        <dbReference type="Proteomes" id="UP000003163"/>
    </source>
</evidence>
<evidence type="ECO:0000256" key="4">
    <source>
        <dbReference type="ARBA" id="ARBA00023235"/>
    </source>
</evidence>
<dbReference type="GO" id="GO:0031119">
    <property type="term" value="P:tRNA pseudouridine synthesis"/>
    <property type="evidence" value="ECO:0007669"/>
    <property type="project" value="TreeGrafter"/>
</dbReference>
<dbReference type="AlphaFoldDB" id="J9DQQ9"/>
<comment type="caution">
    <text evidence="6">The sequence shown here is derived from an EMBL/GenBank/DDBJ whole genome shotgun (WGS) entry which is preliminary data.</text>
</comment>